<dbReference type="Pfam" id="PF14432">
    <property type="entry name" value="DYW_deaminase"/>
    <property type="match status" value="1"/>
</dbReference>
<organism evidence="5 6">
    <name type="scientific">Kalanchoe fedtschenkoi</name>
    <name type="common">Lavender scallops</name>
    <name type="synonym">South American air plant</name>
    <dbReference type="NCBI Taxonomy" id="63787"/>
    <lineage>
        <taxon>Eukaryota</taxon>
        <taxon>Viridiplantae</taxon>
        <taxon>Streptophyta</taxon>
        <taxon>Embryophyta</taxon>
        <taxon>Tracheophyta</taxon>
        <taxon>Spermatophyta</taxon>
        <taxon>Magnoliopsida</taxon>
        <taxon>eudicotyledons</taxon>
        <taxon>Gunneridae</taxon>
        <taxon>Pentapetalae</taxon>
        <taxon>Saxifragales</taxon>
        <taxon>Crassulaceae</taxon>
        <taxon>Kalanchoe</taxon>
    </lineage>
</organism>
<dbReference type="InterPro" id="IPR032867">
    <property type="entry name" value="DYW_dom"/>
</dbReference>
<evidence type="ECO:0000256" key="1">
    <source>
        <dbReference type="ARBA" id="ARBA00006643"/>
    </source>
</evidence>
<evidence type="ECO:0000313" key="6">
    <source>
        <dbReference type="Proteomes" id="UP000594263"/>
    </source>
</evidence>
<dbReference type="FunFam" id="1.25.40.10:FF:000393">
    <property type="entry name" value="Pentatricopeptide repeat-containing protein At1g20230"/>
    <property type="match status" value="1"/>
</dbReference>
<keyword evidence="2" id="KW-0677">Repeat</keyword>
<dbReference type="PROSITE" id="PS51375">
    <property type="entry name" value="PPR"/>
    <property type="match status" value="6"/>
</dbReference>
<dbReference type="InterPro" id="IPR011990">
    <property type="entry name" value="TPR-like_helical_dom_sf"/>
</dbReference>
<dbReference type="InterPro" id="IPR046848">
    <property type="entry name" value="E_motif"/>
</dbReference>
<feature type="repeat" description="PPR" evidence="3">
    <location>
        <begin position="340"/>
        <end position="374"/>
    </location>
</feature>
<comment type="similarity">
    <text evidence="1">Belongs to the PPR family. PCMP-H subfamily.</text>
</comment>
<dbReference type="GO" id="GO:0009451">
    <property type="term" value="P:RNA modification"/>
    <property type="evidence" value="ECO:0007669"/>
    <property type="project" value="InterPro"/>
</dbReference>
<dbReference type="EnsemblPlants" id="Kaladp0001s0036.1.v1.1">
    <property type="protein sequence ID" value="Kaladp0001s0036.1.v1.1.CDS.1"/>
    <property type="gene ID" value="Kaladp0001s0036.v1.1"/>
</dbReference>
<evidence type="ECO:0000256" key="3">
    <source>
        <dbReference type="PROSITE-ProRule" id="PRU00708"/>
    </source>
</evidence>
<keyword evidence="6" id="KW-1185">Reference proteome</keyword>
<evidence type="ECO:0000256" key="2">
    <source>
        <dbReference type="ARBA" id="ARBA00022737"/>
    </source>
</evidence>
<feature type="repeat" description="PPR" evidence="3">
    <location>
        <begin position="441"/>
        <end position="475"/>
    </location>
</feature>
<dbReference type="NCBIfam" id="TIGR00756">
    <property type="entry name" value="PPR"/>
    <property type="match status" value="6"/>
</dbReference>
<dbReference type="Gene3D" id="1.25.40.10">
    <property type="entry name" value="Tetratricopeptide repeat domain"/>
    <property type="match status" value="4"/>
</dbReference>
<evidence type="ECO:0000313" key="5">
    <source>
        <dbReference type="EnsemblPlants" id="Kaladp0001s0036.1.v1.1.CDS.1"/>
    </source>
</evidence>
<evidence type="ECO:0000259" key="4">
    <source>
        <dbReference type="Pfam" id="PF14432"/>
    </source>
</evidence>
<feature type="repeat" description="PPR" evidence="3">
    <location>
        <begin position="169"/>
        <end position="203"/>
    </location>
</feature>
<dbReference type="Pfam" id="PF01535">
    <property type="entry name" value="PPR"/>
    <property type="match status" value="3"/>
</dbReference>
<reference evidence="5" key="1">
    <citation type="submission" date="2021-01" db="UniProtKB">
        <authorList>
            <consortium name="EnsemblPlants"/>
        </authorList>
    </citation>
    <scope>IDENTIFICATION</scope>
</reference>
<dbReference type="FunFam" id="1.25.40.10:FF:000598">
    <property type="entry name" value="pentatricopeptide repeat-containing protein At1g20230 isoform X2"/>
    <property type="match status" value="1"/>
</dbReference>
<feature type="domain" description="DYW" evidence="4">
    <location>
        <begin position="656"/>
        <end position="748"/>
    </location>
</feature>
<feature type="repeat" description="PPR" evidence="3">
    <location>
        <begin position="68"/>
        <end position="102"/>
    </location>
</feature>
<dbReference type="Pfam" id="PF13041">
    <property type="entry name" value="PPR_2"/>
    <property type="match status" value="3"/>
</dbReference>
<dbReference type="OMA" id="DSCVWGA"/>
<feature type="repeat" description="PPR" evidence="3">
    <location>
        <begin position="305"/>
        <end position="339"/>
    </location>
</feature>
<dbReference type="Gramene" id="Kaladp0001s0036.1.v1.1">
    <property type="protein sequence ID" value="Kaladp0001s0036.1.v1.1.CDS.1"/>
    <property type="gene ID" value="Kaladp0001s0036.v1.1"/>
</dbReference>
<sequence>MAARRRAVFALRPCNFFTLEEARPAHARIIVSDLHGDSRLVTKLLSIYASSSKFEECGLVLDSVAAPTLFSFSALIHASSKLRCFDWVLRFFSRMLDSGIVPDAHVLPSVVKACAGISSSGLGKQVHGFAVASGSWWDTFVQSSLVHLYINYGEMGNARKVLGLMSEPDVVSWSALAGGYARNGCADEVEKVMEEMQKSGVQPNLVTWNGIVAGFNQYGLYPEAMIMLQRMHSVGFRPDGSSICSVLPAIGSLEKLEMGRQVHSYVTKEALGCDPCVISALIDMYGKCACSLDMSKVFDEMDQTDVGVCNAYVAGLARNGLAEDALTIFQKMKEEKVELNVISWTSMIACCSQNGKDVEALDLVREMQNHGVAPNAVTIPCMLPACGNIAALMHGKAAHCFSLRRGITNDVYVGSALIDMYAKCGKIKDSRLCFDGLPQKNLVSWNAILGGYAMHGKCKEALEIFNSMQKNRQKPDHISFTCILSACSQNGLTKEGWDYFNSMIGEHGIEARMEHYACMVSLLGRVGKLQEAYSLIQRMPYKPDGCIWGALLSSSRTYNNLNLGEIAANELFELEPNNPGNYVLLSNIYASKGLWNEVNKVRNTMASLGLRKNPGCSWIEIKNTVHMLLAGDTSHPQMSEIIKKLNDLGMEMKKAGYLPITKFVLQDVEEQDKEQMLCGHSEKLAVVFGLLNTTQGSALRVIKNLRICGDCHMFMKFISKYEGREIFVRDTNRFHHFENGACSCEDHW</sequence>
<dbReference type="PANTHER" id="PTHR47926">
    <property type="entry name" value="PENTATRICOPEPTIDE REPEAT-CONTAINING PROTEIN"/>
    <property type="match status" value="1"/>
</dbReference>
<dbReference type="FunFam" id="1.25.40.10:FF:000366">
    <property type="entry name" value="Pentatricopeptide (PPR) repeat-containing protein"/>
    <property type="match status" value="1"/>
</dbReference>
<protein>
    <recommendedName>
        <fullName evidence="4">DYW domain-containing protein</fullName>
    </recommendedName>
</protein>
<dbReference type="AlphaFoldDB" id="A0A7N0SV37"/>
<proteinExistence type="inferred from homology"/>
<dbReference type="GO" id="GO:0008270">
    <property type="term" value="F:zinc ion binding"/>
    <property type="evidence" value="ECO:0007669"/>
    <property type="project" value="InterPro"/>
</dbReference>
<dbReference type="Proteomes" id="UP000594263">
    <property type="component" value="Unplaced"/>
</dbReference>
<dbReference type="GO" id="GO:0003723">
    <property type="term" value="F:RNA binding"/>
    <property type="evidence" value="ECO:0007669"/>
    <property type="project" value="InterPro"/>
</dbReference>
<dbReference type="InterPro" id="IPR046960">
    <property type="entry name" value="PPR_At4g14850-like_plant"/>
</dbReference>
<feature type="repeat" description="PPR" evidence="3">
    <location>
        <begin position="204"/>
        <end position="238"/>
    </location>
</feature>
<dbReference type="PANTHER" id="PTHR47926:SF386">
    <property type="entry name" value="PENTATRICOPEPTIDE REPEAT-CONTAINING PROTEIN"/>
    <property type="match status" value="1"/>
</dbReference>
<name>A0A7N0SV37_KALFE</name>
<dbReference type="FunFam" id="1.25.40.10:FF:000031">
    <property type="entry name" value="Pentatricopeptide repeat-containing protein mitochondrial"/>
    <property type="match status" value="1"/>
</dbReference>
<dbReference type="Pfam" id="PF20431">
    <property type="entry name" value="E_motif"/>
    <property type="match status" value="1"/>
</dbReference>
<accession>A0A7N0SV37</accession>
<dbReference type="InterPro" id="IPR002885">
    <property type="entry name" value="PPR_rpt"/>
</dbReference>